<organism evidence="2 3">
    <name type="scientific">Faecalitalea cylindroides</name>
    <dbReference type="NCBI Taxonomy" id="39483"/>
    <lineage>
        <taxon>Bacteria</taxon>
        <taxon>Bacillati</taxon>
        <taxon>Bacillota</taxon>
        <taxon>Erysipelotrichia</taxon>
        <taxon>Erysipelotrichales</taxon>
        <taxon>Erysipelotrichaceae</taxon>
        <taxon>Faecalitalea</taxon>
    </lineage>
</organism>
<sequence length="169" mass="20152">MRAYTKKEIENSLNNLDDKLCELEQYRTDVSVQCIYDPDLELLKNALQEAESLFSEKRKERLSQFESEYIRILKHGNATNPSTQKSLDLFCQKIYDGELHKSDTWHIRNVLIPIVLHIYKGNRIALQRILTETLLPEYRYPNKQSLSIKEFLQDWLAQWITTDWLYPKD</sequence>
<reference evidence="2" key="1">
    <citation type="submission" date="2023-01" db="EMBL/GenBank/DDBJ databases">
        <title>Human gut microbiome strain richness.</title>
        <authorList>
            <person name="Chen-Liaw A."/>
        </authorList>
    </citation>
    <scope>NUCLEOTIDE SEQUENCE</scope>
    <source>
        <strain evidence="2">D55st1_G4_D55t1_190419</strain>
    </source>
</reference>
<accession>A0AAW6FQE9</accession>
<name>A0AAW6FQE9_9FIRM</name>
<dbReference type="RefSeq" id="WP_195191142.1">
    <property type="nucleotide sequence ID" value="NZ_JADMUL010000011.1"/>
</dbReference>
<dbReference type="EMBL" id="JAQNCK010000009">
    <property type="protein sequence ID" value="MDC0827966.1"/>
    <property type="molecule type" value="Genomic_DNA"/>
</dbReference>
<dbReference type="Proteomes" id="UP001220658">
    <property type="component" value="Unassembled WGS sequence"/>
</dbReference>
<proteinExistence type="predicted"/>
<evidence type="ECO:0000256" key="1">
    <source>
        <dbReference type="SAM" id="Coils"/>
    </source>
</evidence>
<keyword evidence="1" id="KW-0175">Coiled coil</keyword>
<evidence type="ECO:0000313" key="3">
    <source>
        <dbReference type="Proteomes" id="UP001220658"/>
    </source>
</evidence>
<gene>
    <name evidence="2" type="ORF">POG00_04490</name>
</gene>
<protein>
    <submittedName>
        <fullName evidence="2">Uncharacterized protein</fullName>
    </submittedName>
</protein>
<dbReference type="AlphaFoldDB" id="A0AAW6FQE9"/>
<evidence type="ECO:0000313" key="2">
    <source>
        <dbReference type="EMBL" id="MDC0827966.1"/>
    </source>
</evidence>
<comment type="caution">
    <text evidence="2">The sequence shown here is derived from an EMBL/GenBank/DDBJ whole genome shotgun (WGS) entry which is preliminary data.</text>
</comment>
<feature type="coiled-coil region" evidence="1">
    <location>
        <begin position="9"/>
        <end position="60"/>
    </location>
</feature>